<gene>
    <name evidence="1" type="ORF">DHETER_LOCUS1605</name>
</gene>
<accession>A0ACA9KE46</accession>
<proteinExistence type="predicted"/>
<reference evidence="1" key="1">
    <citation type="submission" date="2021-06" db="EMBL/GenBank/DDBJ databases">
        <authorList>
            <person name="Kallberg Y."/>
            <person name="Tangrot J."/>
            <person name="Rosling A."/>
        </authorList>
    </citation>
    <scope>NUCLEOTIDE SEQUENCE</scope>
    <source>
        <strain evidence="1">IL203A</strain>
    </source>
</reference>
<dbReference type="EMBL" id="CAJVPU010001012">
    <property type="protein sequence ID" value="CAG8468573.1"/>
    <property type="molecule type" value="Genomic_DNA"/>
</dbReference>
<dbReference type="Proteomes" id="UP000789702">
    <property type="component" value="Unassembled WGS sequence"/>
</dbReference>
<comment type="caution">
    <text evidence="1">The sequence shown here is derived from an EMBL/GenBank/DDBJ whole genome shotgun (WGS) entry which is preliminary data.</text>
</comment>
<keyword evidence="2" id="KW-1185">Reference proteome</keyword>
<name>A0ACA9KE46_9GLOM</name>
<organism evidence="1 2">
    <name type="scientific">Dentiscutata heterogama</name>
    <dbReference type="NCBI Taxonomy" id="1316150"/>
    <lineage>
        <taxon>Eukaryota</taxon>
        <taxon>Fungi</taxon>
        <taxon>Fungi incertae sedis</taxon>
        <taxon>Mucoromycota</taxon>
        <taxon>Glomeromycotina</taxon>
        <taxon>Glomeromycetes</taxon>
        <taxon>Diversisporales</taxon>
        <taxon>Gigasporaceae</taxon>
        <taxon>Dentiscutata</taxon>
    </lineage>
</organism>
<protein>
    <submittedName>
        <fullName evidence="1">11647_t:CDS:1</fullName>
    </submittedName>
</protein>
<sequence>MQPNLGHQRQPILQRQALQNTNLPSTFSGISYTLEEYEEIRQILNKQLGPEYISTRQGPSGVGRLVYVEGWKVINLANNVFGFNGWSSSIQNITIDFVETSQDTGRVSVGISVTCRVTLKDGTYHEDLGYGTCENSKSKAAAFEKAKKEAMTDALKRALRTFGNAMGNCVYDKKYTSEIVKIKVSPKAAKTGDKSNKSVTAECTPQHSADKTSNNNNKNSLSQDSTSTNLTNRSQSQETTPISLSQNSKSTSQILRNTSTTMMNKNSQESSSKLVSNLTSPRNESMAPTEREKCPMNNSINKVTPALTSNDGKNSPKHASSSDTNQEAVRNEDNTIKSSTTTDDHLTRAAILAQFAAIDSKMDSFLAEFLADPEDDVDTDLMIEQDQSSSAKNGTDFEISNEKSTIGLKDVNKTSNRSPEKNNFIGENLKPSCQNISPKRRPLAQNPNIFSYELSPNNRNNNLLTVNNRTDKLLEQKIGMKFNEIVCNKPSTAIVSPSRTHVDSFDEDIMYNRQIKRRKE</sequence>
<evidence type="ECO:0000313" key="2">
    <source>
        <dbReference type="Proteomes" id="UP000789702"/>
    </source>
</evidence>
<evidence type="ECO:0000313" key="1">
    <source>
        <dbReference type="EMBL" id="CAG8468573.1"/>
    </source>
</evidence>